<evidence type="ECO:0000313" key="17">
    <source>
        <dbReference type="RefSeq" id="XP_019512717.1"/>
    </source>
</evidence>
<keyword evidence="16" id="KW-1185">Reference proteome</keyword>
<keyword evidence="9 14" id="KW-0472">Membrane</keyword>
<keyword evidence="5 14" id="KW-0812">Transmembrane</keyword>
<dbReference type="PANTHER" id="PTHR15759:SF5">
    <property type="entry name" value="PANNEXIN-1"/>
    <property type="match status" value="1"/>
</dbReference>
<sequence>MAIAHLATEYVFSDYLLKEPSEPKFKGLRLELAVDKMVTCIAVGLPMLLISLAFAQEISIGTQISCFSPSSFSWRQAAFVDSYCWAAVQQKASLQGDSGNLPLWLHKFFPYILLMFAILLYLPSLFWRFAAAPHLCSDLKFIMEELDKVYNRAIKAARSVRGVRDVDLRDGACPGPGANENVGQSLWEISESCFKYPIVQQYLKTKINSKNLIIKYISCRVLTLIIILSACFYLGYYFSLSTLSDEFVCNIKSGILRNDSTVPDRFQCKLIAVGVFQLLSFINFVVYVLLVPVVIYTLFVPFRQTTDVLKLYEILPTFDVLCFKTEGSNDLRLYNLFLEENISELKSYKCLKVLENIKSSGQSTDSMTLLTNLGMIKMDVVDGRSLRQSEVMGQEQENRKAELKDLKVHSEAEANSGEKNARQRLLDSSCS</sequence>
<evidence type="ECO:0000256" key="14">
    <source>
        <dbReference type="RuleBase" id="RU010713"/>
    </source>
</evidence>
<feature type="compositionally biased region" description="Basic and acidic residues" evidence="15">
    <location>
        <begin position="396"/>
        <end position="412"/>
    </location>
</feature>
<evidence type="ECO:0000256" key="1">
    <source>
        <dbReference type="ARBA" id="ARBA00004477"/>
    </source>
</evidence>
<feature type="transmembrane region" description="Helical" evidence="14">
    <location>
        <begin position="108"/>
        <end position="130"/>
    </location>
</feature>
<feature type="region of interest" description="Disordered" evidence="15">
    <location>
        <begin position="391"/>
        <end position="431"/>
    </location>
</feature>
<evidence type="ECO:0000256" key="7">
    <source>
        <dbReference type="ARBA" id="ARBA00022989"/>
    </source>
</evidence>
<feature type="transmembrane region" description="Helical" evidence="14">
    <location>
        <begin position="270"/>
        <end position="300"/>
    </location>
</feature>
<dbReference type="RefSeq" id="XP_019512717.1">
    <property type="nucleotide sequence ID" value="XM_019657172.1"/>
</dbReference>
<protein>
    <recommendedName>
        <fullName evidence="14">Pannexin</fullName>
    </recommendedName>
</protein>
<dbReference type="PROSITE" id="PS51013">
    <property type="entry name" value="PANNEXIN"/>
    <property type="match status" value="1"/>
</dbReference>
<accession>A0A8B7SH94</accession>
<feature type="transmembrane region" description="Helical" evidence="14">
    <location>
        <begin position="213"/>
        <end position="238"/>
    </location>
</feature>
<dbReference type="GO" id="GO:0005789">
    <property type="term" value="C:endoplasmic reticulum membrane"/>
    <property type="evidence" value="ECO:0007669"/>
    <property type="project" value="UniProtKB-SubCell"/>
</dbReference>
<keyword evidence="11 14" id="KW-0407">Ion channel</keyword>
<dbReference type="InterPro" id="IPR000990">
    <property type="entry name" value="Innexin"/>
</dbReference>
<feature type="modified residue" description="S-nitrosocysteine" evidence="12">
    <location>
        <position position="40"/>
    </location>
</feature>
<dbReference type="InterPro" id="IPR039099">
    <property type="entry name" value="Pannexin"/>
</dbReference>
<feature type="modified residue" description="S-nitrosocysteine" evidence="12">
    <location>
        <position position="350"/>
    </location>
</feature>
<feature type="glycosylation site" description="N-linked (GlcNAc...) asparagine" evidence="13">
    <location>
        <position position="258"/>
    </location>
</feature>
<comment type="PTM">
    <text evidence="12">S-nitrosylation inhibits channel currents and ATP release.</text>
</comment>
<dbReference type="GlyCosmos" id="A0A8B7SH94">
    <property type="glycosylation" value="1 site, No reported glycans"/>
</dbReference>
<comment type="similarity">
    <text evidence="14">Belongs to the pannexin family.</text>
</comment>
<comment type="subcellular location">
    <subcellularLocation>
        <location evidence="2 14">Cell membrane</location>
        <topology evidence="2 14">Multi-pass membrane protein</topology>
    </subcellularLocation>
    <subcellularLocation>
        <location evidence="1">Endoplasmic reticulum membrane</location>
        <topology evidence="1">Multi-pass membrane protein</topology>
    </subcellularLocation>
</comment>
<dbReference type="KEGG" id="hai:109390556"/>
<evidence type="ECO:0000256" key="11">
    <source>
        <dbReference type="ARBA" id="ARBA00023303"/>
    </source>
</evidence>
<dbReference type="GO" id="GO:0005886">
    <property type="term" value="C:plasma membrane"/>
    <property type="evidence" value="ECO:0007669"/>
    <property type="project" value="UniProtKB-SubCell"/>
</dbReference>
<dbReference type="Proteomes" id="UP000694851">
    <property type="component" value="Unplaced"/>
</dbReference>
<keyword evidence="4" id="KW-1003">Cell membrane</keyword>
<keyword evidence="8 14" id="KW-0406">Ion transport</keyword>
<dbReference type="GeneID" id="109390556"/>
<dbReference type="GO" id="GO:0006812">
    <property type="term" value="P:monoatomic cation transport"/>
    <property type="evidence" value="ECO:0007669"/>
    <property type="project" value="InterPro"/>
</dbReference>
<evidence type="ECO:0000256" key="4">
    <source>
        <dbReference type="ARBA" id="ARBA00022475"/>
    </source>
</evidence>
<dbReference type="PANTHER" id="PTHR15759">
    <property type="entry name" value="PANNEXIN"/>
    <property type="match status" value="1"/>
</dbReference>
<reference evidence="17" key="1">
    <citation type="submission" date="2025-08" db="UniProtKB">
        <authorList>
            <consortium name="RefSeq"/>
        </authorList>
    </citation>
    <scope>IDENTIFICATION</scope>
    <source>
        <tissue evidence="17">Muscle</tissue>
    </source>
</reference>
<dbReference type="GO" id="GO:0034220">
    <property type="term" value="P:monoatomic ion transmembrane transport"/>
    <property type="evidence" value="ECO:0007669"/>
    <property type="project" value="UniProtKB-KW"/>
</dbReference>
<dbReference type="GO" id="GO:0005921">
    <property type="term" value="C:gap junction"/>
    <property type="evidence" value="ECO:0007669"/>
    <property type="project" value="UniProtKB-UniRule"/>
</dbReference>
<evidence type="ECO:0000256" key="10">
    <source>
        <dbReference type="ARBA" id="ARBA00023180"/>
    </source>
</evidence>
<keyword evidence="10 13" id="KW-0325">Glycoprotein</keyword>
<proteinExistence type="inferred from homology"/>
<comment type="function">
    <text evidence="14">Structural component of the gap junctions and the hemichannels.</text>
</comment>
<dbReference type="GO" id="GO:0007267">
    <property type="term" value="P:cell-cell signaling"/>
    <property type="evidence" value="ECO:0007669"/>
    <property type="project" value="TreeGrafter"/>
</dbReference>
<keyword evidence="6" id="KW-0256">Endoplasmic reticulum</keyword>
<evidence type="ECO:0000256" key="6">
    <source>
        <dbReference type="ARBA" id="ARBA00022824"/>
    </source>
</evidence>
<evidence type="ECO:0000256" key="15">
    <source>
        <dbReference type="SAM" id="MobiDB-lite"/>
    </source>
</evidence>
<name>A0A8B7SH94_HIPAR</name>
<evidence type="ECO:0000256" key="9">
    <source>
        <dbReference type="ARBA" id="ARBA00023136"/>
    </source>
</evidence>
<organism evidence="16 17">
    <name type="scientific">Hipposideros armiger</name>
    <name type="common">Great Himalayan leaf-nosed bat</name>
    <dbReference type="NCBI Taxonomy" id="186990"/>
    <lineage>
        <taxon>Eukaryota</taxon>
        <taxon>Metazoa</taxon>
        <taxon>Chordata</taxon>
        <taxon>Craniata</taxon>
        <taxon>Vertebrata</taxon>
        <taxon>Euteleostomi</taxon>
        <taxon>Mammalia</taxon>
        <taxon>Eutheria</taxon>
        <taxon>Laurasiatheria</taxon>
        <taxon>Chiroptera</taxon>
        <taxon>Yinpterochiroptera</taxon>
        <taxon>Rhinolophoidea</taxon>
        <taxon>Hipposideridae</taxon>
        <taxon>Hipposideros</taxon>
    </lineage>
</organism>
<evidence type="ECO:0000256" key="2">
    <source>
        <dbReference type="ARBA" id="ARBA00004651"/>
    </source>
</evidence>
<dbReference type="GO" id="GO:0032732">
    <property type="term" value="P:positive regulation of interleukin-1 production"/>
    <property type="evidence" value="ECO:0007669"/>
    <property type="project" value="InterPro"/>
</dbReference>
<evidence type="ECO:0000256" key="13">
    <source>
        <dbReference type="PIRSR" id="PIRSR600990-51"/>
    </source>
</evidence>
<evidence type="ECO:0000313" key="16">
    <source>
        <dbReference type="Proteomes" id="UP000694851"/>
    </source>
</evidence>
<dbReference type="GO" id="GO:0022829">
    <property type="term" value="F:wide pore channel activity"/>
    <property type="evidence" value="ECO:0007669"/>
    <property type="project" value="TreeGrafter"/>
</dbReference>
<dbReference type="CTD" id="24145"/>
<keyword evidence="7 14" id="KW-1133">Transmembrane helix</keyword>
<dbReference type="Pfam" id="PF00876">
    <property type="entry name" value="Innexin"/>
    <property type="match status" value="1"/>
</dbReference>
<gene>
    <name evidence="17" type="primary">PANX1</name>
    <name evidence="14" type="synonym">PANX</name>
</gene>
<evidence type="ECO:0000256" key="3">
    <source>
        <dbReference type="ARBA" id="ARBA00022448"/>
    </source>
</evidence>
<keyword evidence="3 14" id="KW-0813">Transport</keyword>
<feature type="transmembrane region" description="Helical" evidence="14">
    <location>
        <begin position="33"/>
        <end position="55"/>
    </location>
</feature>
<keyword evidence="12" id="KW-0702">S-nitrosylation</keyword>
<evidence type="ECO:0000256" key="8">
    <source>
        <dbReference type="ARBA" id="ARBA00023065"/>
    </source>
</evidence>
<dbReference type="AlphaFoldDB" id="A0A8B7SH94"/>
<evidence type="ECO:0000256" key="5">
    <source>
        <dbReference type="ARBA" id="ARBA00022692"/>
    </source>
</evidence>
<dbReference type="OrthoDB" id="5867527at2759"/>
<evidence type="ECO:0000256" key="12">
    <source>
        <dbReference type="PIRSR" id="PIRSR600990-50"/>
    </source>
</evidence>